<evidence type="ECO:0000313" key="11">
    <source>
        <dbReference type="Proteomes" id="UP000054516"/>
    </source>
</evidence>
<dbReference type="PANTHER" id="PTHR45962:SF1">
    <property type="entry name" value="N-FATTY-ACYL-AMINO ACID SYNTHASE_HYDROLASE PM20D1"/>
    <property type="match status" value="1"/>
</dbReference>
<dbReference type="PIRSF" id="PIRSF037217">
    <property type="entry name" value="Carboxypeptidase_S"/>
    <property type="match status" value="1"/>
</dbReference>
<feature type="chain" id="PRO_5010735430" evidence="8">
    <location>
        <begin position="19"/>
        <end position="572"/>
    </location>
</feature>
<dbReference type="Gene3D" id="3.40.630.10">
    <property type="entry name" value="Zn peptidases"/>
    <property type="match status" value="1"/>
</dbReference>
<feature type="binding site" evidence="7">
    <location>
        <position position="531"/>
    </location>
    <ligand>
        <name>Zn(2+)</name>
        <dbReference type="ChEBI" id="CHEBI:29105"/>
        <label>1</label>
    </ligand>
</feature>
<feature type="binding site" evidence="7">
    <location>
        <position position="146"/>
    </location>
    <ligand>
        <name>Zn(2+)</name>
        <dbReference type="ChEBI" id="CHEBI:29105"/>
        <label>2</label>
    </ligand>
</feature>
<evidence type="ECO:0000256" key="5">
    <source>
        <dbReference type="ARBA" id="ARBA00022833"/>
    </source>
</evidence>
<gene>
    <name evidence="10" type="ORF">SAMD00023353_8800180</name>
</gene>
<feature type="binding site" evidence="7">
    <location>
        <position position="179"/>
    </location>
    <ligand>
        <name>Zn(2+)</name>
        <dbReference type="ChEBI" id="CHEBI:29105"/>
        <label>2</label>
    </ligand>
</feature>
<accession>A0A1W2TVA3</accession>
<dbReference type="CDD" id="cd05674">
    <property type="entry name" value="M20_yscS"/>
    <property type="match status" value="1"/>
</dbReference>
<keyword evidence="8" id="KW-0732">Signal</keyword>
<keyword evidence="2" id="KW-0645">Protease</keyword>
<evidence type="ECO:0000313" key="10">
    <source>
        <dbReference type="EMBL" id="GAP92544.1"/>
    </source>
</evidence>
<dbReference type="AlphaFoldDB" id="A0A1W2TVA3"/>
<evidence type="ECO:0000256" key="4">
    <source>
        <dbReference type="ARBA" id="ARBA00022801"/>
    </source>
</evidence>
<dbReference type="SUPFAM" id="SSF55031">
    <property type="entry name" value="Bacterial exopeptidase dimerisation domain"/>
    <property type="match status" value="1"/>
</dbReference>
<evidence type="ECO:0000256" key="7">
    <source>
        <dbReference type="PIRSR" id="PIRSR037217-2"/>
    </source>
</evidence>
<feature type="domain" description="Peptidase M20 dimerisation" evidence="9">
    <location>
        <begin position="264"/>
        <end position="410"/>
    </location>
</feature>
<keyword evidence="5 7" id="KW-0862">Zinc</keyword>
<feature type="signal peptide" evidence="8">
    <location>
        <begin position="1"/>
        <end position="18"/>
    </location>
</feature>
<dbReference type="STRING" id="77044.A0A1W2TVA3"/>
<dbReference type="GO" id="GO:0000328">
    <property type="term" value="C:fungal-type vacuole lumen"/>
    <property type="evidence" value="ECO:0007669"/>
    <property type="project" value="TreeGrafter"/>
</dbReference>
<feature type="binding site" evidence="7">
    <location>
        <position position="215"/>
    </location>
    <ligand>
        <name>Zn(2+)</name>
        <dbReference type="ChEBI" id="CHEBI:29105"/>
        <label>1</label>
    </ligand>
</feature>
<dbReference type="InterPro" id="IPR011650">
    <property type="entry name" value="Peptidase_M20_dimer"/>
</dbReference>
<dbReference type="FunFam" id="1.10.150.900:FF:000003">
    <property type="entry name" value="N-fatty-acyl-amino acid synthase/hydrolase PM20D1"/>
    <property type="match status" value="1"/>
</dbReference>
<dbReference type="EMBL" id="DF977533">
    <property type="protein sequence ID" value="GAP92544.1"/>
    <property type="molecule type" value="Genomic_DNA"/>
</dbReference>
<dbReference type="GO" id="GO:0046872">
    <property type="term" value="F:metal ion binding"/>
    <property type="evidence" value="ECO:0007669"/>
    <property type="project" value="UniProtKB-KW"/>
</dbReference>
<dbReference type="SUPFAM" id="SSF53187">
    <property type="entry name" value="Zn-dependent exopeptidases"/>
    <property type="match status" value="1"/>
</dbReference>
<proteinExistence type="inferred from homology"/>
<name>A0A1W2TVA3_ROSNE</name>
<dbReference type="InterPro" id="IPR002933">
    <property type="entry name" value="Peptidase_M20"/>
</dbReference>
<evidence type="ECO:0000259" key="9">
    <source>
        <dbReference type="Pfam" id="PF07687"/>
    </source>
</evidence>
<keyword evidence="3 7" id="KW-0479">Metal-binding</keyword>
<comment type="similarity">
    <text evidence="1">Belongs to the peptidase M20A family.</text>
</comment>
<evidence type="ECO:0000256" key="8">
    <source>
        <dbReference type="SAM" id="SignalP"/>
    </source>
</evidence>
<dbReference type="InterPro" id="IPR017141">
    <property type="entry name" value="Pept_M20_carboxypep"/>
</dbReference>
<evidence type="ECO:0000256" key="3">
    <source>
        <dbReference type="ARBA" id="ARBA00022723"/>
    </source>
</evidence>
<dbReference type="GO" id="GO:0004181">
    <property type="term" value="F:metallocarboxypeptidase activity"/>
    <property type="evidence" value="ECO:0007669"/>
    <property type="project" value="InterPro"/>
</dbReference>
<dbReference type="InterPro" id="IPR001261">
    <property type="entry name" value="ArgE/DapE_CS"/>
</dbReference>
<dbReference type="Gene3D" id="3.30.70.360">
    <property type="match status" value="1"/>
</dbReference>
<evidence type="ECO:0000256" key="1">
    <source>
        <dbReference type="ARBA" id="ARBA00006247"/>
    </source>
</evidence>
<dbReference type="Proteomes" id="UP000054516">
    <property type="component" value="Unassembled WGS sequence"/>
</dbReference>
<dbReference type="OMA" id="KGHVDIW"/>
<dbReference type="InterPro" id="IPR036264">
    <property type="entry name" value="Bact_exopeptidase_dim_dom"/>
</dbReference>
<reference evidence="10" key="1">
    <citation type="submission" date="2016-03" db="EMBL/GenBank/DDBJ databases">
        <title>Draft genome sequence of Rosellinia necatrix.</title>
        <authorList>
            <person name="Kanematsu S."/>
        </authorList>
    </citation>
    <scope>NUCLEOTIDE SEQUENCE [LARGE SCALE GENOMIC DNA]</scope>
    <source>
        <strain evidence="10">W97</strain>
    </source>
</reference>
<dbReference type="Pfam" id="PF01546">
    <property type="entry name" value="Peptidase_M20"/>
    <property type="match status" value="1"/>
</dbReference>
<protein>
    <submittedName>
        <fullName evidence="10">Putative peptidase family M20 M25 M40</fullName>
    </submittedName>
</protein>
<dbReference type="InterPro" id="IPR047177">
    <property type="entry name" value="Pept_M20A"/>
</dbReference>
<feature type="active site" evidence="6">
    <location>
        <position position="148"/>
    </location>
</feature>
<evidence type="ECO:0000256" key="6">
    <source>
        <dbReference type="PIRSR" id="PIRSR037217-1"/>
    </source>
</evidence>
<keyword evidence="4" id="KW-0378">Hydrolase</keyword>
<feature type="binding site" evidence="7">
    <location>
        <position position="243"/>
    </location>
    <ligand>
        <name>Zn(2+)</name>
        <dbReference type="ChEBI" id="CHEBI:29105"/>
        <label>2</label>
    </ligand>
</feature>
<dbReference type="OrthoDB" id="3064516at2759"/>
<keyword evidence="11" id="KW-1185">Reference proteome</keyword>
<feature type="active site" description="Proton acceptor" evidence="6">
    <location>
        <position position="214"/>
    </location>
</feature>
<dbReference type="PROSITE" id="PS00758">
    <property type="entry name" value="ARGE_DAPE_CPG2_1"/>
    <property type="match status" value="1"/>
</dbReference>
<sequence>MIITLALAASLIPSYAIALAEHYDATLGDINEPRNSRFKCEIPPLINPSGDGLPAARDIFSGDQALKLQVERHSAIVSIPSISYDDNGEPLEDPRWEVFHTLHSTLESLYPNVHRRTNLQKVNTLGLVYTIEGTDLSLKPLMLAAHQDVVPVPDDSVWSYPPFSGHFDGRWLWGRGASDDKNSLTALMSALETLLGNQGWAPKRTIIFALGFDEESSGRRGAGTIGPYLESLYGPNSMALILDEGGIGLDLVGNDTLYALPAVMEKGHVDIWIELHVNGGHSSAPFPHTGIGIMSEIVTRLEAHPWRPKLIEGSPIHQHFICQSEYSPDAAPKITKLVKKGDLRKLAKELVTIDRSTHYRLQTSQAVDYFLGGVKINAMPEYIKIGVNHRIAPQDSIPAVKANILKQIRPVVKKFSLTVKAFEGEEQNPDFVANESFDDGILSPMYEVEYNGTLVLTSTQQTQVTPISPTTGLVWDLFSGTIQHSFSFDGGKVVPVGELMTGNTDTRHYLNLTPNIYRWAPVRQGHALNAHTVDERIDMESHLEVVRFYYDLIRNFDASQAASTDVMDAGEL</sequence>
<dbReference type="PANTHER" id="PTHR45962">
    <property type="entry name" value="N-FATTY-ACYL-AMINO ACID SYNTHASE/HYDROLASE PM20D1"/>
    <property type="match status" value="1"/>
</dbReference>
<dbReference type="Gene3D" id="1.10.150.900">
    <property type="match status" value="1"/>
</dbReference>
<feature type="binding site" evidence="7">
    <location>
        <position position="179"/>
    </location>
    <ligand>
        <name>Zn(2+)</name>
        <dbReference type="ChEBI" id="CHEBI:29105"/>
        <label>1</label>
    </ligand>
</feature>
<dbReference type="Pfam" id="PF07687">
    <property type="entry name" value="M20_dimer"/>
    <property type="match status" value="1"/>
</dbReference>
<organism evidence="10">
    <name type="scientific">Rosellinia necatrix</name>
    <name type="common">White root-rot fungus</name>
    <dbReference type="NCBI Taxonomy" id="77044"/>
    <lineage>
        <taxon>Eukaryota</taxon>
        <taxon>Fungi</taxon>
        <taxon>Dikarya</taxon>
        <taxon>Ascomycota</taxon>
        <taxon>Pezizomycotina</taxon>
        <taxon>Sordariomycetes</taxon>
        <taxon>Xylariomycetidae</taxon>
        <taxon>Xylariales</taxon>
        <taxon>Xylariaceae</taxon>
        <taxon>Rosellinia</taxon>
    </lineage>
</organism>
<dbReference type="GO" id="GO:0051603">
    <property type="term" value="P:proteolysis involved in protein catabolic process"/>
    <property type="evidence" value="ECO:0007669"/>
    <property type="project" value="TreeGrafter"/>
</dbReference>
<evidence type="ECO:0000256" key="2">
    <source>
        <dbReference type="ARBA" id="ARBA00022670"/>
    </source>
</evidence>